<sequence length="339" mass="39369">MGSEFDLFEHTNEQVMVSSAPVVEAMALLIAYEVSNKAAIFKEYQQLIQLVEQHPFTAFLKPMPVNQRYQLLNYLLPVPQLTSTQLFANKLRELKNEYVLYYFWDEAIPLKTIQELIENPSQITQIERTYYWQDDEAIAFAQLLLENVTIFKQQLAELLMKIGDHSVFLALLNKKKDSINQAISTVENLKLEPLARAQYVMGKTFRRVHDYKLYHFIPSYCMSPYRVRIFNDDVCYIIFGTTTPVEDKREKSEHLAKQLKAIGDPNRLLMLNMLASNKEYGAKLAEYLGITTATVSHHIEILKKVNLITEEKIGTIKYFTANKEQLNELLQAMQHFLKA</sequence>
<dbReference type="SMART" id="SM00418">
    <property type="entry name" value="HTH_ARSR"/>
    <property type="match status" value="1"/>
</dbReference>
<evidence type="ECO:0000259" key="4">
    <source>
        <dbReference type="PROSITE" id="PS50987"/>
    </source>
</evidence>
<dbReference type="CDD" id="cd00090">
    <property type="entry name" value="HTH_ARSR"/>
    <property type="match status" value="1"/>
</dbReference>
<keyword evidence="3" id="KW-0804">Transcription</keyword>
<evidence type="ECO:0000256" key="2">
    <source>
        <dbReference type="ARBA" id="ARBA00023125"/>
    </source>
</evidence>
<evidence type="ECO:0000256" key="3">
    <source>
        <dbReference type="ARBA" id="ARBA00023163"/>
    </source>
</evidence>
<protein>
    <submittedName>
        <fullName evidence="5">Metalloregulator ArsR/SmtB family transcription factor</fullName>
    </submittedName>
</protein>
<organism evidence="5 6">
    <name type="scientific">Solibacillus palustris</name>
    <dbReference type="NCBI Taxonomy" id="2908203"/>
    <lineage>
        <taxon>Bacteria</taxon>
        <taxon>Bacillati</taxon>
        <taxon>Bacillota</taxon>
        <taxon>Bacilli</taxon>
        <taxon>Bacillales</taxon>
        <taxon>Caryophanaceae</taxon>
        <taxon>Solibacillus</taxon>
    </lineage>
</organism>
<dbReference type="Gene3D" id="1.10.10.10">
    <property type="entry name" value="Winged helix-like DNA-binding domain superfamily/Winged helix DNA-binding domain"/>
    <property type="match status" value="1"/>
</dbReference>
<dbReference type="Proteomes" id="UP001316087">
    <property type="component" value="Unassembled WGS sequence"/>
</dbReference>
<name>A0ABS9UAH2_9BACL</name>
<dbReference type="InterPro" id="IPR051081">
    <property type="entry name" value="HTH_MetalResp_TranReg"/>
</dbReference>
<evidence type="ECO:0000256" key="1">
    <source>
        <dbReference type="ARBA" id="ARBA00023015"/>
    </source>
</evidence>
<dbReference type="PROSITE" id="PS50987">
    <property type="entry name" value="HTH_ARSR_2"/>
    <property type="match status" value="1"/>
</dbReference>
<accession>A0ABS9UAH2</accession>
<reference evidence="5 6" key="1">
    <citation type="submission" date="2022-03" db="EMBL/GenBank/DDBJ databases">
        <authorList>
            <person name="Jo J.-H."/>
            <person name="Im W.-T."/>
        </authorList>
    </citation>
    <scope>NUCLEOTIDE SEQUENCE [LARGE SCALE GENOMIC DNA]</scope>
    <source>
        <strain evidence="5 6">MA9</strain>
    </source>
</reference>
<dbReference type="Pfam" id="PF01022">
    <property type="entry name" value="HTH_5"/>
    <property type="match status" value="1"/>
</dbReference>
<dbReference type="PANTHER" id="PTHR33154">
    <property type="entry name" value="TRANSCRIPTIONAL REGULATOR, ARSR FAMILY"/>
    <property type="match status" value="1"/>
</dbReference>
<dbReference type="EMBL" id="JAKZFC010000001">
    <property type="protein sequence ID" value="MCH7321329.1"/>
    <property type="molecule type" value="Genomic_DNA"/>
</dbReference>
<comment type="caution">
    <text evidence="5">The sequence shown here is derived from an EMBL/GenBank/DDBJ whole genome shotgun (WGS) entry which is preliminary data.</text>
</comment>
<evidence type="ECO:0000313" key="5">
    <source>
        <dbReference type="EMBL" id="MCH7321329.1"/>
    </source>
</evidence>
<dbReference type="InterPro" id="IPR001845">
    <property type="entry name" value="HTH_ArsR_DNA-bd_dom"/>
</dbReference>
<keyword evidence="6" id="KW-1185">Reference proteome</keyword>
<dbReference type="InterPro" id="IPR036390">
    <property type="entry name" value="WH_DNA-bd_sf"/>
</dbReference>
<proteinExistence type="predicted"/>
<dbReference type="PRINTS" id="PR00778">
    <property type="entry name" value="HTHARSR"/>
</dbReference>
<keyword evidence="2" id="KW-0238">DNA-binding</keyword>
<dbReference type="PANTHER" id="PTHR33154:SF33">
    <property type="entry name" value="TRANSCRIPTIONAL REPRESSOR SDPR"/>
    <property type="match status" value="1"/>
</dbReference>
<feature type="domain" description="HTH arsR-type" evidence="4">
    <location>
        <begin position="247"/>
        <end position="339"/>
    </location>
</feature>
<dbReference type="SUPFAM" id="SSF46785">
    <property type="entry name" value="Winged helix' DNA-binding domain"/>
    <property type="match status" value="1"/>
</dbReference>
<gene>
    <name evidence="5" type="ORF">LZ480_05435</name>
</gene>
<keyword evidence="1" id="KW-0805">Transcription regulation</keyword>
<dbReference type="NCBIfam" id="NF033788">
    <property type="entry name" value="HTH_metalloreg"/>
    <property type="match status" value="1"/>
</dbReference>
<dbReference type="InterPro" id="IPR011991">
    <property type="entry name" value="ArsR-like_HTH"/>
</dbReference>
<evidence type="ECO:0000313" key="6">
    <source>
        <dbReference type="Proteomes" id="UP001316087"/>
    </source>
</evidence>
<dbReference type="RefSeq" id="WP_241368359.1">
    <property type="nucleotide sequence ID" value="NZ_JAKZFC010000001.1"/>
</dbReference>
<dbReference type="InterPro" id="IPR036388">
    <property type="entry name" value="WH-like_DNA-bd_sf"/>
</dbReference>